<dbReference type="Gene3D" id="3.40.50.2000">
    <property type="entry name" value="Glycogen Phosphorylase B"/>
    <property type="match status" value="2"/>
</dbReference>
<comment type="caution">
    <text evidence="10">Lacks conserved residue(s) required for the propagation of feature annotation.</text>
</comment>
<dbReference type="HAMAP" id="MF_00033">
    <property type="entry name" value="MurG"/>
    <property type="match status" value="1"/>
</dbReference>
<keyword evidence="5 10" id="KW-0133">Cell shape</keyword>
<organism evidence="14 15">
    <name type="scientific">Treponema lecithinolyticum ATCC 700332</name>
    <dbReference type="NCBI Taxonomy" id="1321815"/>
    <lineage>
        <taxon>Bacteria</taxon>
        <taxon>Pseudomonadati</taxon>
        <taxon>Spirochaetota</taxon>
        <taxon>Spirochaetia</taxon>
        <taxon>Spirochaetales</taxon>
        <taxon>Treponemataceae</taxon>
        <taxon>Treponema</taxon>
    </lineage>
</organism>
<keyword evidence="7 10" id="KW-0472">Membrane</keyword>
<keyword evidence="15" id="KW-1185">Reference proteome</keyword>
<dbReference type="InterPro" id="IPR006009">
    <property type="entry name" value="GlcNAc_MurG"/>
</dbReference>
<feature type="binding site" evidence="10">
    <location>
        <begin position="17"/>
        <end position="19"/>
    </location>
    <ligand>
        <name>UDP-N-acetyl-alpha-D-glucosamine</name>
        <dbReference type="ChEBI" id="CHEBI:57705"/>
    </ligand>
</feature>
<evidence type="ECO:0000313" key="15">
    <source>
        <dbReference type="Proteomes" id="UP000016649"/>
    </source>
</evidence>
<evidence type="ECO:0000256" key="11">
    <source>
        <dbReference type="SAM" id="Phobius"/>
    </source>
</evidence>
<keyword evidence="4 10" id="KW-0808">Transferase</keyword>
<feature type="binding site" evidence="10">
    <location>
        <position position="214"/>
    </location>
    <ligand>
        <name>UDP-N-acetyl-alpha-D-glucosamine</name>
        <dbReference type="ChEBI" id="CHEBI:57705"/>
    </ligand>
</feature>
<comment type="catalytic activity">
    <reaction evidence="10">
        <text>di-trans,octa-cis-undecaprenyl diphospho-N-acetyl-alpha-D-muramoyl-L-alanyl-D-glutamyl-meso-2,6-diaminopimeloyl-D-alanyl-D-alanine + UDP-N-acetyl-alpha-D-glucosamine = di-trans,octa-cis-undecaprenyl diphospho-[N-acetyl-alpha-D-glucosaminyl-(1-&gt;4)]-N-acetyl-alpha-D-muramoyl-L-alanyl-D-glutamyl-meso-2,6-diaminopimeloyl-D-alanyl-D-alanine + UDP + H(+)</text>
        <dbReference type="Rhea" id="RHEA:31227"/>
        <dbReference type="ChEBI" id="CHEBI:15378"/>
        <dbReference type="ChEBI" id="CHEBI:57705"/>
        <dbReference type="ChEBI" id="CHEBI:58223"/>
        <dbReference type="ChEBI" id="CHEBI:61387"/>
        <dbReference type="ChEBI" id="CHEBI:61388"/>
        <dbReference type="EC" id="2.4.1.227"/>
    </reaction>
</comment>
<evidence type="ECO:0000259" key="12">
    <source>
        <dbReference type="Pfam" id="PF03033"/>
    </source>
</evidence>
<keyword evidence="1 10" id="KW-1003">Cell membrane</keyword>
<proteinExistence type="inferred from homology"/>
<dbReference type="EC" id="2.4.1.227" evidence="10"/>
<dbReference type="CDD" id="cd03785">
    <property type="entry name" value="GT28_MurG"/>
    <property type="match status" value="1"/>
</dbReference>
<dbReference type="RefSeq" id="WP_021687915.1">
    <property type="nucleotide sequence ID" value="NZ_KI260569.1"/>
</dbReference>
<feature type="domain" description="Glycosyl transferase family 28 C-terminal" evidence="13">
    <location>
        <begin position="303"/>
        <end position="410"/>
    </location>
</feature>
<reference evidence="14 15" key="1">
    <citation type="submission" date="2013-08" db="EMBL/GenBank/DDBJ databases">
        <authorList>
            <person name="Weinstock G."/>
            <person name="Sodergren E."/>
            <person name="Wylie T."/>
            <person name="Fulton L."/>
            <person name="Fulton R."/>
            <person name="Fronick C."/>
            <person name="O'Laughlin M."/>
            <person name="Godfrey J."/>
            <person name="Miner T."/>
            <person name="Herter B."/>
            <person name="Appelbaum E."/>
            <person name="Cordes M."/>
            <person name="Lek S."/>
            <person name="Wollam A."/>
            <person name="Pepin K.H."/>
            <person name="Palsikar V.B."/>
            <person name="Mitreva M."/>
            <person name="Wilson R.K."/>
        </authorList>
    </citation>
    <scope>NUCLEOTIDE SEQUENCE [LARGE SCALE GENOMIC DNA]</scope>
    <source>
        <strain evidence="14 15">ATCC 700332</strain>
    </source>
</reference>
<evidence type="ECO:0000256" key="7">
    <source>
        <dbReference type="ARBA" id="ARBA00023136"/>
    </source>
</evidence>
<evidence type="ECO:0000256" key="6">
    <source>
        <dbReference type="ARBA" id="ARBA00022984"/>
    </source>
</evidence>
<dbReference type="SUPFAM" id="SSF53756">
    <property type="entry name" value="UDP-Glycosyltransferase/glycogen phosphorylase"/>
    <property type="match status" value="2"/>
</dbReference>
<sequence length="427" mass="46015">MKKKPCKRTLIFTGGGTGGHIYPGLAVADELRIKNSDVRIVWIGSSRRDKVMVCAGKGENAVASVDAFIAIPAGKLRRYFSFRTLWDAFKVAAGFFVSFFYLIRIKPVALFSKGGFVSVMPCAAAKLLGIPVYTHECDVSPGLANRLNARFARRLLLSYEQSRAFFPKASPNAVSVTGNPVRPIFYTADKAKGAAFLGLTGKISKPVLLILGGSSGAHQINELVLQNLEWLCSRFIVVHQTGQGEDFKKACAAAHTVNKNAIAGAKDELEFAESGQTAGSGRAAESGSGAEVHPALYLCYDFIYADMPHVLALSDIVLSRAGANSLWECAVCAKPMVLLPLAGSGTRGDQIENAELFEKQNAAFVLNPREKDGKKLSGSLCSTLEKLQDVSWRRAMGNAAFELTGKQKAAQKIADILYTEVLQNDDV</sequence>
<evidence type="ECO:0000313" key="14">
    <source>
        <dbReference type="EMBL" id="ERJ92056.1"/>
    </source>
</evidence>
<dbReference type="InterPro" id="IPR004276">
    <property type="entry name" value="GlycoTrans_28_N"/>
</dbReference>
<dbReference type="Pfam" id="PF03033">
    <property type="entry name" value="Glyco_transf_28"/>
    <property type="match status" value="1"/>
</dbReference>
<feature type="binding site" evidence="10">
    <location>
        <position position="182"/>
    </location>
    <ligand>
        <name>UDP-N-acetyl-alpha-D-glucosamine</name>
        <dbReference type="ChEBI" id="CHEBI:57705"/>
    </ligand>
</feature>
<comment type="similarity">
    <text evidence="10">Belongs to the glycosyltransferase 28 family. MurG subfamily.</text>
</comment>
<evidence type="ECO:0000256" key="9">
    <source>
        <dbReference type="ARBA" id="ARBA00023316"/>
    </source>
</evidence>
<accession>A0ABN0NXC6</accession>
<dbReference type="PANTHER" id="PTHR21015">
    <property type="entry name" value="UDP-N-ACETYLGLUCOSAMINE--N-ACETYLMURAMYL-(PENTAPEPTIDE) PYROPHOSPHORYL-UNDECAPRENOL N-ACETYLGLUCOSAMINE TRANSFERASE 1"/>
    <property type="match status" value="1"/>
</dbReference>
<keyword evidence="9 10" id="KW-0961">Cell wall biogenesis/degradation</keyword>
<evidence type="ECO:0000256" key="3">
    <source>
        <dbReference type="ARBA" id="ARBA00022676"/>
    </source>
</evidence>
<name>A0ABN0NXC6_TRELE</name>
<keyword evidence="8 10" id="KW-0131">Cell cycle</keyword>
<feature type="domain" description="Glycosyl transferase family 28 C-terminal" evidence="13">
    <location>
        <begin position="207"/>
        <end position="252"/>
    </location>
</feature>
<keyword evidence="11" id="KW-1133">Transmembrane helix</keyword>
<evidence type="ECO:0000259" key="13">
    <source>
        <dbReference type="Pfam" id="PF04101"/>
    </source>
</evidence>
<dbReference type="EMBL" id="AWVH01000039">
    <property type="protein sequence ID" value="ERJ92056.1"/>
    <property type="molecule type" value="Genomic_DNA"/>
</dbReference>
<evidence type="ECO:0000256" key="4">
    <source>
        <dbReference type="ARBA" id="ARBA00022679"/>
    </source>
</evidence>
<evidence type="ECO:0000256" key="8">
    <source>
        <dbReference type="ARBA" id="ARBA00023306"/>
    </source>
</evidence>
<dbReference type="Pfam" id="PF04101">
    <property type="entry name" value="Glyco_tran_28_C"/>
    <property type="match status" value="2"/>
</dbReference>
<keyword evidence="3 10" id="KW-0328">Glycosyltransferase</keyword>
<feature type="binding site" evidence="10">
    <location>
        <position position="350"/>
    </location>
    <ligand>
        <name>UDP-N-acetyl-alpha-D-glucosamine</name>
        <dbReference type="ChEBI" id="CHEBI:57705"/>
    </ligand>
</feature>
<gene>
    <name evidence="10" type="primary">murG</name>
    <name evidence="14" type="ORF">HMPREF9193_01714</name>
</gene>
<comment type="pathway">
    <text evidence="10">Cell wall biogenesis; peptidoglycan biosynthesis.</text>
</comment>
<dbReference type="Proteomes" id="UP000016649">
    <property type="component" value="Unassembled WGS sequence"/>
</dbReference>
<evidence type="ECO:0000256" key="10">
    <source>
        <dbReference type="HAMAP-Rule" id="MF_00033"/>
    </source>
</evidence>
<evidence type="ECO:0000256" key="5">
    <source>
        <dbReference type="ARBA" id="ARBA00022960"/>
    </source>
</evidence>
<feature type="domain" description="Glycosyltransferase family 28 N-terminal" evidence="12">
    <location>
        <begin position="11"/>
        <end position="155"/>
    </location>
</feature>
<keyword evidence="11" id="KW-0812">Transmembrane</keyword>
<dbReference type="InterPro" id="IPR007235">
    <property type="entry name" value="Glyco_trans_28_C"/>
</dbReference>
<comment type="function">
    <text evidence="10">Cell wall formation. Catalyzes the transfer of a GlcNAc subunit on undecaprenyl-pyrophosphoryl-MurNAc-pentapeptide (lipid intermediate I) to form undecaprenyl-pyrophosphoryl-MurNAc-(pentapeptide)GlcNAc (lipid intermediate II).</text>
</comment>
<comment type="caution">
    <text evidence="14">The sequence shown here is derived from an EMBL/GenBank/DDBJ whole genome shotgun (WGS) entry which is preliminary data.</text>
</comment>
<keyword evidence="2 10" id="KW-0132">Cell division</keyword>
<comment type="subcellular location">
    <subcellularLocation>
        <location evidence="10">Cell membrane</location>
        <topology evidence="10">Peripheral membrane protein</topology>
        <orientation evidence="10">Cytoplasmic side</orientation>
    </subcellularLocation>
</comment>
<feature type="transmembrane region" description="Helical" evidence="11">
    <location>
        <begin position="85"/>
        <end position="103"/>
    </location>
</feature>
<evidence type="ECO:0000256" key="2">
    <source>
        <dbReference type="ARBA" id="ARBA00022618"/>
    </source>
</evidence>
<keyword evidence="6 10" id="KW-0573">Peptidoglycan synthesis</keyword>
<evidence type="ECO:0000256" key="1">
    <source>
        <dbReference type="ARBA" id="ARBA00022475"/>
    </source>
</evidence>
<protein>
    <recommendedName>
        <fullName evidence="10">UDP-N-acetylglucosamine--N-acetylmuramyl-(pentapeptide) pyrophosphoryl-undecaprenol N-acetylglucosamine transferase</fullName>
        <ecNumber evidence="10">2.4.1.227</ecNumber>
    </recommendedName>
    <alternativeName>
        <fullName evidence="10">Undecaprenyl-PP-MurNAc-pentapeptide-UDPGlcNAc GlcNAc transferase</fullName>
    </alternativeName>
</protein>
<dbReference type="PANTHER" id="PTHR21015:SF27">
    <property type="entry name" value="UDP-N-ACETYLGLUCOSAMINE--N-ACETYLMURAMYL-(PENTAPEPTIDE) PYROPHOSPHORYL-UNDECAPRENOL N-ACETYLGLUCOSAMINE TRANSFERASE"/>
    <property type="match status" value="1"/>
</dbReference>